<keyword evidence="5 10" id="KW-0375">Hydrogen ion transport</keyword>
<dbReference type="Gene3D" id="1.10.287.80">
    <property type="entry name" value="ATP synthase, gamma subunit, helix hairpin domain"/>
    <property type="match status" value="1"/>
</dbReference>
<evidence type="ECO:0000256" key="8">
    <source>
        <dbReference type="ARBA" id="ARBA00023196"/>
    </source>
</evidence>
<dbReference type="HAMAP" id="MF_00815">
    <property type="entry name" value="ATP_synth_gamma_bact"/>
    <property type="match status" value="1"/>
</dbReference>
<reference evidence="11" key="1">
    <citation type="submission" date="2022-08" db="EMBL/GenBank/DDBJ databases">
        <title>Complete genome of Mycoplasma iguanae type strain 2327.</title>
        <authorList>
            <person name="Spergser J."/>
        </authorList>
    </citation>
    <scope>NUCLEOTIDE SEQUENCE</scope>
    <source>
        <strain evidence="11">2327</strain>
    </source>
</reference>
<sequence>MASLQSIKSRISSIETTRKITKAMELVSSAKTRKIKMYHESIQEYVQAIAQVLGSIYQKNNAKDLDLDINVTAGQLYVIVTSQLGLCGPYNLNIAKLAKKLVTKNDYVIILGSKGISILRETFLEEQVLFKVAKYEHDDLTKALEQIKNIIVNYLNDKKISAVNVLYTQYINSLTFQAINKEIFPLKANDFTNNLLAGELELEPNAQKILKSVLPLYFSSTLLNLIIESKVSEMSSRMSAMKSATNNADEINRTLKLLFNKSRQSNITQEITEIINGALND</sequence>
<organism evidence="11 12">
    <name type="scientific">Mycoplasma iguanae</name>
    <dbReference type="NCBI Taxonomy" id="292461"/>
    <lineage>
        <taxon>Bacteria</taxon>
        <taxon>Bacillati</taxon>
        <taxon>Mycoplasmatota</taxon>
        <taxon>Mollicutes</taxon>
        <taxon>Mycoplasmataceae</taxon>
        <taxon>Mycoplasma</taxon>
    </lineage>
</organism>
<comment type="subcellular location">
    <subcellularLocation>
        <location evidence="10">Cell membrane</location>
        <topology evidence="10">Peripheral membrane protein</topology>
    </subcellularLocation>
    <subcellularLocation>
        <location evidence="2">Membrane</location>
        <topology evidence="2">Peripheral membrane protein</topology>
    </subcellularLocation>
</comment>
<dbReference type="Proteomes" id="UP001059252">
    <property type="component" value="Chromosome"/>
</dbReference>
<evidence type="ECO:0000256" key="4">
    <source>
        <dbReference type="ARBA" id="ARBA00022448"/>
    </source>
</evidence>
<comment type="similarity">
    <text evidence="3 10">Belongs to the ATPase gamma chain family.</text>
</comment>
<evidence type="ECO:0000256" key="7">
    <source>
        <dbReference type="ARBA" id="ARBA00023136"/>
    </source>
</evidence>
<dbReference type="RefSeq" id="WP_258211026.1">
    <property type="nucleotide sequence ID" value="NZ_CP102734.1"/>
</dbReference>
<evidence type="ECO:0000256" key="9">
    <source>
        <dbReference type="ARBA" id="ARBA00023310"/>
    </source>
</evidence>
<keyword evidence="6 10" id="KW-0406">Ion transport</keyword>
<gene>
    <name evidence="10 11" type="primary">atpG</name>
    <name evidence="11" type="ORF">NV226_00905</name>
</gene>
<keyword evidence="9 10" id="KW-0066">ATP synthesis</keyword>
<dbReference type="InterPro" id="IPR000131">
    <property type="entry name" value="ATP_synth_F1_gsu"/>
</dbReference>
<name>A0ABY5RBY7_9MOLU</name>
<evidence type="ECO:0000256" key="5">
    <source>
        <dbReference type="ARBA" id="ARBA00022781"/>
    </source>
</evidence>
<dbReference type="InterPro" id="IPR035968">
    <property type="entry name" value="ATP_synth_F1_ATPase_gsu"/>
</dbReference>
<evidence type="ECO:0000256" key="2">
    <source>
        <dbReference type="ARBA" id="ARBA00004170"/>
    </source>
</evidence>
<dbReference type="Pfam" id="PF00231">
    <property type="entry name" value="ATP-synt"/>
    <property type="match status" value="1"/>
</dbReference>
<dbReference type="NCBIfam" id="TIGR01146">
    <property type="entry name" value="ATPsyn_F1gamma"/>
    <property type="match status" value="1"/>
</dbReference>
<keyword evidence="7 10" id="KW-0472">Membrane</keyword>
<keyword evidence="10" id="KW-1003">Cell membrane</keyword>
<dbReference type="PANTHER" id="PTHR11693">
    <property type="entry name" value="ATP SYNTHASE GAMMA CHAIN"/>
    <property type="match status" value="1"/>
</dbReference>
<evidence type="ECO:0000256" key="1">
    <source>
        <dbReference type="ARBA" id="ARBA00003456"/>
    </source>
</evidence>
<keyword evidence="8 10" id="KW-0139">CF(1)</keyword>
<accession>A0ABY5RBY7</accession>
<dbReference type="PANTHER" id="PTHR11693:SF22">
    <property type="entry name" value="ATP SYNTHASE SUBUNIT GAMMA, MITOCHONDRIAL"/>
    <property type="match status" value="1"/>
</dbReference>
<keyword evidence="12" id="KW-1185">Reference proteome</keyword>
<evidence type="ECO:0000256" key="3">
    <source>
        <dbReference type="ARBA" id="ARBA00007681"/>
    </source>
</evidence>
<dbReference type="EMBL" id="CP102734">
    <property type="protein sequence ID" value="UVD81852.1"/>
    <property type="molecule type" value="Genomic_DNA"/>
</dbReference>
<evidence type="ECO:0000313" key="12">
    <source>
        <dbReference type="Proteomes" id="UP001059252"/>
    </source>
</evidence>
<keyword evidence="4 10" id="KW-0813">Transport</keyword>
<evidence type="ECO:0000256" key="10">
    <source>
        <dbReference type="HAMAP-Rule" id="MF_00815"/>
    </source>
</evidence>
<evidence type="ECO:0000313" key="11">
    <source>
        <dbReference type="EMBL" id="UVD81852.1"/>
    </source>
</evidence>
<dbReference type="SUPFAM" id="SSF52943">
    <property type="entry name" value="ATP synthase (F1-ATPase), gamma subunit"/>
    <property type="match status" value="1"/>
</dbReference>
<comment type="subunit">
    <text evidence="10">F-type ATPases have 2 components, CF(1) - the catalytic core - and CF(0) - the membrane proton channel. CF(1) has five subunits: alpha(3), beta(3), gamma(1), delta(1), epsilon(1). CF(0) has three main subunits: a, b and c.</text>
</comment>
<evidence type="ECO:0000256" key="6">
    <source>
        <dbReference type="ARBA" id="ARBA00023065"/>
    </source>
</evidence>
<protein>
    <recommendedName>
        <fullName evidence="10">ATP synthase gamma chain</fullName>
    </recommendedName>
    <alternativeName>
        <fullName evidence="10">ATP synthase F1 sector gamma subunit</fullName>
    </alternativeName>
    <alternativeName>
        <fullName evidence="10">F-ATPase gamma subunit</fullName>
    </alternativeName>
</protein>
<dbReference type="CDD" id="cd12151">
    <property type="entry name" value="F1-ATPase_gamma"/>
    <property type="match status" value="1"/>
</dbReference>
<dbReference type="PRINTS" id="PR00126">
    <property type="entry name" value="ATPASEGAMMA"/>
</dbReference>
<dbReference type="Gene3D" id="3.40.1380.10">
    <property type="match status" value="1"/>
</dbReference>
<comment type="function">
    <text evidence="1 10">Produces ATP from ADP in the presence of a proton gradient across the membrane. The gamma chain is believed to be important in regulating ATPase activity and the flow of protons through the CF(0) complex.</text>
</comment>
<proteinExistence type="inferred from homology"/>